<dbReference type="RefSeq" id="WP_190952725.1">
    <property type="nucleotide sequence ID" value="NZ_JACJTC010000045.1"/>
</dbReference>
<dbReference type="InterPro" id="IPR017146">
    <property type="entry name" value="Lanti_2_LanM"/>
</dbReference>
<dbReference type="NCBIfam" id="TIGR03897">
    <property type="entry name" value="lanti_2_LanM"/>
    <property type="match status" value="1"/>
</dbReference>
<organism evidence="2 3">
    <name type="scientific">Nostoc punctiforme FACHB-252</name>
    <dbReference type="NCBI Taxonomy" id="1357509"/>
    <lineage>
        <taxon>Bacteria</taxon>
        <taxon>Bacillati</taxon>
        <taxon>Cyanobacteriota</taxon>
        <taxon>Cyanophyceae</taxon>
        <taxon>Nostocales</taxon>
        <taxon>Nostocaceae</taxon>
        <taxon>Nostoc</taxon>
    </lineage>
</organism>
<dbReference type="InterPro" id="IPR012341">
    <property type="entry name" value="6hp_glycosidase-like_sf"/>
</dbReference>
<evidence type="ECO:0000313" key="2">
    <source>
        <dbReference type="EMBL" id="MBD2616273.1"/>
    </source>
</evidence>
<evidence type="ECO:0000313" key="3">
    <source>
        <dbReference type="Proteomes" id="UP000606396"/>
    </source>
</evidence>
<accession>A0ABR8HME6</accession>
<dbReference type="CDD" id="cd04792">
    <property type="entry name" value="LanM-like"/>
    <property type="match status" value="1"/>
</dbReference>
<dbReference type="Pfam" id="PF13575">
    <property type="entry name" value="DUF4135"/>
    <property type="match status" value="1"/>
</dbReference>
<reference evidence="2 3" key="1">
    <citation type="journal article" date="2020" name="ISME J.">
        <title>Comparative genomics reveals insights into cyanobacterial evolution and habitat adaptation.</title>
        <authorList>
            <person name="Chen M.Y."/>
            <person name="Teng W.K."/>
            <person name="Zhao L."/>
            <person name="Hu C.X."/>
            <person name="Zhou Y.K."/>
            <person name="Han B.P."/>
            <person name="Song L.R."/>
            <person name="Shu W.S."/>
        </authorList>
    </citation>
    <scope>NUCLEOTIDE SEQUENCE [LARGE SCALE GENOMIC DNA]</scope>
    <source>
        <strain evidence="2 3">FACHB-252</strain>
    </source>
</reference>
<dbReference type="PIRSF" id="PIRSF037228">
    <property type="entry name" value="Lant_mod_RumM"/>
    <property type="match status" value="1"/>
</dbReference>
<dbReference type="PRINTS" id="PR01950">
    <property type="entry name" value="LANCSUPER"/>
</dbReference>
<dbReference type="Gene3D" id="1.50.10.10">
    <property type="match status" value="1"/>
</dbReference>
<dbReference type="SUPFAM" id="SSF158745">
    <property type="entry name" value="LanC-like"/>
    <property type="match status" value="1"/>
</dbReference>
<dbReference type="InterPro" id="IPR007822">
    <property type="entry name" value="LANC-like"/>
</dbReference>
<comment type="caution">
    <text evidence="2">The sequence shown here is derived from an EMBL/GenBank/DDBJ whole genome shotgun (WGS) entry which is preliminary data.</text>
</comment>
<protein>
    <submittedName>
        <fullName evidence="2">Type 2 lantipeptide synthetase LanM</fullName>
    </submittedName>
</protein>
<proteinExistence type="predicted"/>
<evidence type="ECO:0000259" key="1">
    <source>
        <dbReference type="Pfam" id="PF13575"/>
    </source>
</evidence>
<keyword evidence="3" id="KW-1185">Reference proteome</keyword>
<dbReference type="InterPro" id="IPR025410">
    <property type="entry name" value="Lant_dehyd"/>
</dbReference>
<dbReference type="SMART" id="SM01260">
    <property type="entry name" value="LANC_like"/>
    <property type="match status" value="1"/>
</dbReference>
<name>A0ABR8HME6_NOSPU</name>
<dbReference type="EMBL" id="JACJTC010000045">
    <property type="protein sequence ID" value="MBD2616273.1"/>
    <property type="molecule type" value="Genomic_DNA"/>
</dbReference>
<dbReference type="Proteomes" id="UP000606396">
    <property type="component" value="Unassembled WGS sequence"/>
</dbReference>
<gene>
    <name evidence="2" type="primary">lanM</name>
    <name evidence="2" type="ORF">H6G94_34400</name>
</gene>
<sequence>MNAVISSISTQQLPAIANPVISTAQLQSIVSCASNLFERLDPKIFSPSPETDEKLLRSRLDTWCQTVAKGNFEHFQQYLQWDGLNLETAKAAIAPVCLRHDAPLPNWAKTLSAVLNLAFSQAATNPEATTSHRFLIPQSPLPFEEILAPFVLFAQQELIARTGGGYQRLTDEVHGVFERSLLGQLIDIATQPLQIAFTSWRVAQQSSFTRLLTQTQELQSRSLYIRFVRDMLQGKLTSFFVEYAALARLLATTTELWVESQLEFLHHLDADWSEIAEKFNNGLPLGQVTSVQPLRSDPHRGRRSVITLKIEPNLRLVYKPKHLGVEQAYNQFLTWLNEQGSPLPLKTLQVINRDSHGWVEFVTSQACEDTAQIKRHYQRAGMLLCLVYVLDATDCHYENIIASGEHPVLIDTETVMQHRPKNESWANLQTAQQLAFHRVDNSVMRTALLPVWHPASNGNSGFDFSGLGSHNQETRHYKGLQWSSVNTDQMALNQKLLAIDPFLAHVPTLNGQPASLSDWIEAVLEGFEQMYRFLQEKQDVLLSPDSPLWTMAKQLVRFVFRPTHTYSRILNKLRSSEYLRDGVDRSIALEILKLTAAGATEKPKFWSLLQSERQQMEQLDVPFFSIYPDTDVLELSPDSRVEGFFQGSSFELVLERIKNLSKSDLAIQVDFIRNTLYLRMVPGQEIAAPEKPANQTSLRVQQSSEVMLDESDLVAEVMAIARRLQERAIYAPDGSVTWLAPQFIAQQQRFQFQPTELGLFDGKLGIALFLAAVEHIKKDGEFRELCLGALQEFRQALSKIEQPKGEFSNLNLGLSAGLGGWIYSLTKIGQFLNDDRLIADALNLAYSIVPEAITSDRSLDIAGGTAGTLLSLLALYQVVGDPIVLERACLIGRHLLAQSVITSNGRAWKTLDGGLLTGFSHGAGGIAYALLKLAQVTNDAEFRAAAAEAIAYEQSIFLPEVGNWPDLRDFSKFLQATAKSESSSLMSSWCHGATGIGLARLGGLPMLSTEAIHQDIQVAIKTTQKQLTQKQGIVNQLCCGQMGQIELLLCAASRLGKPDLLTNARVHALQIVQQARHKGYYLEPALHSSVYVPGLFRGEVGIGYTLLRLTHLEQLPSILLWE</sequence>
<feature type="domain" description="Lantibiotic biosynthesis protein dehydration" evidence="1">
    <location>
        <begin position="243"/>
        <end position="626"/>
    </location>
</feature>
<dbReference type="Pfam" id="PF05147">
    <property type="entry name" value="LANC_like"/>
    <property type="match status" value="1"/>
</dbReference>